<dbReference type="PROSITE" id="PS50600">
    <property type="entry name" value="ULP_PROTEASE"/>
    <property type="match status" value="1"/>
</dbReference>
<dbReference type="Pfam" id="PF02902">
    <property type="entry name" value="Peptidase_C48"/>
    <property type="match status" value="1"/>
</dbReference>
<dbReference type="InterPro" id="IPR038765">
    <property type="entry name" value="Papain-like_cys_pep_sf"/>
</dbReference>
<dbReference type="GO" id="GO:0006508">
    <property type="term" value="P:proteolysis"/>
    <property type="evidence" value="ECO:0007669"/>
    <property type="project" value="UniProtKB-KW"/>
</dbReference>
<dbReference type="AlphaFoldDB" id="A0AAV6FQV0"/>
<dbReference type="Gene3D" id="3.40.395.10">
    <property type="entry name" value="Adenoviral Proteinase, Chain A"/>
    <property type="match status" value="1"/>
</dbReference>
<evidence type="ECO:0000259" key="4">
    <source>
        <dbReference type="PROSITE" id="PS50600"/>
    </source>
</evidence>
<keyword evidence="6" id="KW-1185">Reference proteome</keyword>
<evidence type="ECO:0000313" key="5">
    <source>
        <dbReference type="EMBL" id="KAG5264151.1"/>
    </source>
</evidence>
<accession>A0AAV6FQV0</accession>
<proteinExistence type="inferred from homology"/>
<keyword evidence="2" id="KW-0645">Protease</keyword>
<dbReference type="SUPFAM" id="SSF54001">
    <property type="entry name" value="Cysteine proteinases"/>
    <property type="match status" value="1"/>
</dbReference>
<dbReference type="InterPro" id="IPR003653">
    <property type="entry name" value="Peptidase_C48_C"/>
</dbReference>
<reference evidence="5" key="1">
    <citation type="submission" date="2020-10" db="EMBL/GenBank/DDBJ databases">
        <title>Chromosome-scale genome assembly of the Allis shad, Alosa alosa.</title>
        <authorList>
            <person name="Margot Z."/>
            <person name="Christophe K."/>
            <person name="Cabau C."/>
            <person name="Louis A."/>
            <person name="Berthelot C."/>
            <person name="Parey E."/>
            <person name="Roest Crollius H."/>
            <person name="Montfort J."/>
            <person name="Robinson-Rechavi M."/>
            <person name="Bucao C."/>
            <person name="Bouchez O."/>
            <person name="Gislard M."/>
            <person name="Lluch J."/>
            <person name="Milhes M."/>
            <person name="Lampietro C."/>
            <person name="Lopez Roques C."/>
            <person name="Donnadieu C."/>
            <person name="Braasch I."/>
            <person name="Desvignes T."/>
            <person name="Postlethwait J."/>
            <person name="Bobe J."/>
            <person name="Guiguen Y."/>
        </authorList>
    </citation>
    <scope>NUCLEOTIDE SEQUENCE</scope>
    <source>
        <strain evidence="5">M-15738</strain>
        <tissue evidence="5">Blood</tissue>
    </source>
</reference>
<sequence length="160" mass="19125">MPNDIRTKEFIIIPIWTPGHYQLCVLKPVLREILILDSRCFETPYGFDQRYTALLRDLAQRINPGEWTEKTGYHFEKFPRQTSGNDCGVFMIMLALYVALDAPFDYTIVDMPALRRWWCIMLMENFTLDNHGKLFSHWTNEAMDLLKGHRQPVMRLRRWR</sequence>
<comment type="similarity">
    <text evidence="1">Belongs to the peptidase C48 family.</text>
</comment>
<protein>
    <recommendedName>
        <fullName evidence="4">Ubiquitin-like protease family profile domain-containing protein</fullName>
    </recommendedName>
</protein>
<comment type="caution">
    <text evidence="5">The sequence shown here is derived from an EMBL/GenBank/DDBJ whole genome shotgun (WGS) entry which is preliminary data.</text>
</comment>
<keyword evidence="3" id="KW-0378">Hydrolase</keyword>
<dbReference type="Proteomes" id="UP000823561">
    <property type="component" value="Chromosome 21"/>
</dbReference>
<name>A0AAV6FQV0_9TELE</name>
<dbReference type="GO" id="GO:0008234">
    <property type="term" value="F:cysteine-type peptidase activity"/>
    <property type="evidence" value="ECO:0007669"/>
    <property type="project" value="InterPro"/>
</dbReference>
<evidence type="ECO:0000313" key="6">
    <source>
        <dbReference type="Proteomes" id="UP000823561"/>
    </source>
</evidence>
<evidence type="ECO:0000256" key="1">
    <source>
        <dbReference type="ARBA" id="ARBA00005234"/>
    </source>
</evidence>
<organism evidence="5 6">
    <name type="scientific">Alosa alosa</name>
    <name type="common">allis shad</name>
    <dbReference type="NCBI Taxonomy" id="278164"/>
    <lineage>
        <taxon>Eukaryota</taxon>
        <taxon>Metazoa</taxon>
        <taxon>Chordata</taxon>
        <taxon>Craniata</taxon>
        <taxon>Vertebrata</taxon>
        <taxon>Euteleostomi</taxon>
        <taxon>Actinopterygii</taxon>
        <taxon>Neopterygii</taxon>
        <taxon>Teleostei</taxon>
        <taxon>Clupei</taxon>
        <taxon>Clupeiformes</taxon>
        <taxon>Clupeoidei</taxon>
        <taxon>Clupeidae</taxon>
        <taxon>Alosa</taxon>
    </lineage>
</organism>
<evidence type="ECO:0000256" key="3">
    <source>
        <dbReference type="ARBA" id="ARBA00022801"/>
    </source>
</evidence>
<feature type="domain" description="Ubiquitin-like protease family profile" evidence="4">
    <location>
        <begin position="1"/>
        <end position="98"/>
    </location>
</feature>
<dbReference type="EMBL" id="JADWDJ010000021">
    <property type="protein sequence ID" value="KAG5264151.1"/>
    <property type="molecule type" value="Genomic_DNA"/>
</dbReference>
<evidence type="ECO:0000256" key="2">
    <source>
        <dbReference type="ARBA" id="ARBA00022670"/>
    </source>
</evidence>
<gene>
    <name evidence="5" type="ORF">AALO_G00272710</name>
</gene>